<evidence type="ECO:0000256" key="5">
    <source>
        <dbReference type="RuleBase" id="RU361277"/>
    </source>
</evidence>
<protein>
    <recommendedName>
        <fullName evidence="6">Enoyl reductase (ER) domain-containing protein</fullName>
    </recommendedName>
</protein>
<gene>
    <name evidence="7" type="ORF">CYCCA115_LOCUS20547</name>
</gene>
<dbReference type="FunFam" id="3.40.50.720:FF:000022">
    <property type="entry name" value="Cinnamyl alcohol dehydrogenase"/>
    <property type="match status" value="1"/>
</dbReference>
<dbReference type="Gene3D" id="3.90.180.10">
    <property type="entry name" value="Medium-chain alcohol dehydrogenases, catalytic domain"/>
    <property type="match status" value="1"/>
</dbReference>
<dbReference type="EMBL" id="CAKOGP040002180">
    <property type="protein sequence ID" value="CAJ1964263.1"/>
    <property type="molecule type" value="Genomic_DNA"/>
</dbReference>
<dbReference type="Proteomes" id="UP001295423">
    <property type="component" value="Unassembled WGS sequence"/>
</dbReference>
<dbReference type="GO" id="GO:0008270">
    <property type="term" value="F:zinc ion binding"/>
    <property type="evidence" value="ECO:0007669"/>
    <property type="project" value="InterPro"/>
</dbReference>
<keyword evidence="4" id="KW-0560">Oxidoreductase</keyword>
<proteinExistence type="inferred from homology"/>
<evidence type="ECO:0000259" key="6">
    <source>
        <dbReference type="SMART" id="SM00829"/>
    </source>
</evidence>
<sequence length="377" mass="39814">MATIKHGNGTLGLGALSKDSGLHKVEIGRPATGPNDVAVDIQFCGMCHSDLHATNGEWGIESFPLIPGHEIAGVVREVGSKVTKFQVGDRVGVGCFVESCSTCVECKRGEQNICRNGCCQTYSSMYPEGKGHDECAGYHTNGGYSSNITVRDEFVLKLPDNLESHAAAPLLCAGITMFSPLNRHVLKGGKTRVGVVGFGGLGQTGVKIAKAMGCEVTVFSRSNSKKEAAEKLGAKLVAHSDEEALKAAANSLEVILDTVAVPHDVNPIMACLEPAGAYVCIGAIPQAMEISPFALIVKNLQLEGSLVGGIPETQQMLEFCSKHNIAPDYKVIKASEANAQFKALQDGTAAIGRAVIDMSTLKDVMLTTESTNDPRVR</sequence>
<evidence type="ECO:0000256" key="3">
    <source>
        <dbReference type="ARBA" id="ARBA00022833"/>
    </source>
</evidence>
<evidence type="ECO:0000313" key="8">
    <source>
        <dbReference type="Proteomes" id="UP001295423"/>
    </source>
</evidence>
<name>A0AAD2PX16_9STRA</name>
<dbReference type="PROSITE" id="PS00065">
    <property type="entry name" value="D_2_HYDROXYACID_DH_1"/>
    <property type="match status" value="1"/>
</dbReference>
<keyword evidence="3 5" id="KW-0862">Zinc</keyword>
<dbReference type="InterPro" id="IPR020843">
    <property type="entry name" value="ER"/>
</dbReference>
<dbReference type="PROSITE" id="PS00059">
    <property type="entry name" value="ADH_ZINC"/>
    <property type="match status" value="1"/>
</dbReference>
<dbReference type="Gene3D" id="3.40.50.720">
    <property type="entry name" value="NAD(P)-binding Rossmann-like Domain"/>
    <property type="match status" value="1"/>
</dbReference>
<dbReference type="PANTHER" id="PTHR42683">
    <property type="entry name" value="ALDEHYDE REDUCTASE"/>
    <property type="match status" value="1"/>
</dbReference>
<dbReference type="AlphaFoldDB" id="A0AAD2PX16"/>
<dbReference type="Pfam" id="PF00107">
    <property type="entry name" value="ADH_zinc_N"/>
    <property type="match status" value="1"/>
</dbReference>
<evidence type="ECO:0000256" key="1">
    <source>
        <dbReference type="ARBA" id="ARBA00001947"/>
    </source>
</evidence>
<dbReference type="GO" id="GO:0016616">
    <property type="term" value="F:oxidoreductase activity, acting on the CH-OH group of donors, NAD or NADP as acceptor"/>
    <property type="evidence" value="ECO:0007669"/>
    <property type="project" value="InterPro"/>
</dbReference>
<dbReference type="SMART" id="SM00829">
    <property type="entry name" value="PKS_ER"/>
    <property type="match status" value="1"/>
</dbReference>
<comment type="similarity">
    <text evidence="5">Belongs to the zinc-containing alcohol dehydrogenase family.</text>
</comment>
<reference evidence="7" key="1">
    <citation type="submission" date="2023-08" db="EMBL/GenBank/DDBJ databases">
        <authorList>
            <person name="Audoor S."/>
            <person name="Bilcke G."/>
        </authorList>
    </citation>
    <scope>NUCLEOTIDE SEQUENCE</scope>
</reference>
<evidence type="ECO:0000256" key="2">
    <source>
        <dbReference type="ARBA" id="ARBA00022723"/>
    </source>
</evidence>
<dbReference type="InterPro" id="IPR013149">
    <property type="entry name" value="ADH-like_C"/>
</dbReference>
<feature type="domain" description="Enoyl reductase (ER)" evidence="6">
    <location>
        <begin position="18"/>
        <end position="356"/>
    </location>
</feature>
<evidence type="ECO:0000313" key="7">
    <source>
        <dbReference type="EMBL" id="CAJ1964263.1"/>
    </source>
</evidence>
<organism evidence="7 8">
    <name type="scientific">Cylindrotheca closterium</name>
    <dbReference type="NCBI Taxonomy" id="2856"/>
    <lineage>
        <taxon>Eukaryota</taxon>
        <taxon>Sar</taxon>
        <taxon>Stramenopiles</taxon>
        <taxon>Ochrophyta</taxon>
        <taxon>Bacillariophyta</taxon>
        <taxon>Bacillariophyceae</taxon>
        <taxon>Bacillariophycidae</taxon>
        <taxon>Bacillariales</taxon>
        <taxon>Bacillariaceae</taxon>
        <taxon>Cylindrotheca</taxon>
    </lineage>
</organism>
<dbReference type="InterPro" id="IPR047109">
    <property type="entry name" value="CAD-like"/>
</dbReference>
<comment type="cofactor">
    <cofactor evidence="1 5">
        <name>Zn(2+)</name>
        <dbReference type="ChEBI" id="CHEBI:29105"/>
    </cofactor>
</comment>
<keyword evidence="2 5" id="KW-0479">Metal-binding</keyword>
<dbReference type="InterPro" id="IPR029752">
    <property type="entry name" value="D-isomer_DH_CS1"/>
</dbReference>
<dbReference type="CDD" id="cd05283">
    <property type="entry name" value="CAD1"/>
    <property type="match status" value="1"/>
</dbReference>
<dbReference type="SUPFAM" id="SSF50129">
    <property type="entry name" value="GroES-like"/>
    <property type="match status" value="1"/>
</dbReference>
<dbReference type="InterPro" id="IPR002328">
    <property type="entry name" value="ADH_Zn_CS"/>
</dbReference>
<dbReference type="InterPro" id="IPR036291">
    <property type="entry name" value="NAD(P)-bd_dom_sf"/>
</dbReference>
<evidence type="ECO:0000256" key="4">
    <source>
        <dbReference type="ARBA" id="ARBA00023002"/>
    </source>
</evidence>
<dbReference type="SUPFAM" id="SSF51735">
    <property type="entry name" value="NAD(P)-binding Rossmann-fold domains"/>
    <property type="match status" value="1"/>
</dbReference>
<accession>A0AAD2PX16</accession>
<dbReference type="InterPro" id="IPR013154">
    <property type="entry name" value="ADH-like_N"/>
</dbReference>
<comment type="caution">
    <text evidence="7">The sequence shown here is derived from an EMBL/GenBank/DDBJ whole genome shotgun (WGS) entry which is preliminary data.</text>
</comment>
<keyword evidence="8" id="KW-1185">Reference proteome</keyword>
<dbReference type="InterPro" id="IPR011032">
    <property type="entry name" value="GroES-like_sf"/>
</dbReference>
<dbReference type="Pfam" id="PF08240">
    <property type="entry name" value="ADH_N"/>
    <property type="match status" value="1"/>
</dbReference>